<feature type="domain" description="Cytochrome b561 bacterial/Ni-hydrogenase" evidence="8">
    <location>
        <begin position="500"/>
        <end position="681"/>
    </location>
</feature>
<evidence type="ECO:0000256" key="3">
    <source>
        <dbReference type="ARBA" id="ARBA00022692"/>
    </source>
</evidence>
<dbReference type="Gene3D" id="3.90.10.10">
    <property type="entry name" value="Cytochrome C3"/>
    <property type="match status" value="2"/>
</dbReference>
<protein>
    <recommendedName>
        <fullName evidence="8">Cytochrome b561 bacterial/Ni-hydrogenase domain-containing protein</fullName>
    </recommendedName>
</protein>
<evidence type="ECO:0000259" key="8">
    <source>
        <dbReference type="Pfam" id="PF01292"/>
    </source>
</evidence>
<dbReference type="GO" id="GO:0009055">
    <property type="term" value="F:electron transfer activity"/>
    <property type="evidence" value="ECO:0007669"/>
    <property type="project" value="InterPro"/>
</dbReference>
<organism evidence="9 10">
    <name type="scientific">Candidatus Methylomirabilis lanthanidiphila</name>
    <dbReference type="NCBI Taxonomy" id="2211376"/>
    <lineage>
        <taxon>Bacteria</taxon>
        <taxon>Candidatus Methylomirabilota</taxon>
        <taxon>Candidatus Methylomirabilia</taxon>
        <taxon>Candidatus Methylomirabilales</taxon>
        <taxon>Candidatus Methylomirabilaceae</taxon>
        <taxon>Candidatus Methylomirabilis</taxon>
    </lineage>
</organism>
<dbReference type="InterPro" id="IPR011577">
    <property type="entry name" value="Cyt_b561_bac/Ni-Hgenase"/>
</dbReference>
<dbReference type="GO" id="GO:0005886">
    <property type="term" value="C:plasma membrane"/>
    <property type="evidence" value="ECO:0007669"/>
    <property type="project" value="UniProtKB-SubCell"/>
</dbReference>
<evidence type="ECO:0000256" key="7">
    <source>
        <dbReference type="SAM" id="Phobius"/>
    </source>
</evidence>
<keyword evidence="10" id="KW-1185">Reference proteome</keyword>
<feature type="transmembrane region" description="Helical" evidence="7">
    <location>
        <begin position="618"/>
        <end position="639"/>
    </location>
</feature>
<evidence type="ECO:0000256" key="1">
    <source>
        <dbReference type="ARBA" id="ARBA00004651"/>
    </source>
</evidence>
<proteinExistence type="predicted"/>
<feature type="region of interest" description="Disordered" evidence="6">
    <location>
        <begin position="714"/>
        <end position="740"/>
    </location>
</feature>
<dbReference type="SUPFAM" id="SSF48695">
    <property type="entry name" value="Multiheme cytochromes"/>
    <property type="match status" value="1"/>
</dbReference>
<evidence type="ECO:0000256" key="6">
    <source>
        <dbReference type="SAM" id="MobiDB-lite"/>
    </source>
</evidence>
<reference evidence="9 10" key="1">
    <citation type="submission" date="2019-07" db="EMBL/GenBank/DDBJ databases">
        <authorList>
            <person name="Cremers G."/>
        </authorList>
    </citation>
    <scope>NUCLEOTIDE SEQUENCE [LARGE SCALE GENOMIC DNA]</scope>
</reference>
<name>A0A564ZIH6_9BACT</name>
<dbReference type="GO" id="GO:0022904">
    <property type="term" value="P:respiratory electron transport chain"/>
    <property type="evidence" value="ECO:0007669"/>
    <property type="project" value="InterPro"/>
</dbReference>
<dbReference type="Proteomes" id="UP000334340">
    <property type="component" value="Unassembled WGS sequence"/>
</dbReference>
<gene>
    <name evidence="9" type="ORF">MELA_01527</name>
</gene>
<keyword evidence="4 7" id="KW-1133">Transmembrane helix</keyword>
<evidence type="ECO:0000313" key="10">
    <source>
        <dbReference type="Proteomes" id="UP000334340"/>
    </source>
</evidence>
<dbReference type="SUPFAM" id="SSF81342">
    <property type="entry name" value="Transmembrane di-heme cytochromes"/>
    <property type="match status" value="1"/>
</dbReference>
<dbReference type="CDD" id="cd08168">
    <property type="entry name" value="Cytochrom_C3"/>
    <property type="match status" value="1"/>
</dbReference>
<keyword evidence="5 7" id="KW-0472">Membrane</keyword>
<feature type="transmembrane region" description="Helical" evidence="7">
    <location>
        <begin position="549"/>
        <end position="571"/>
    </location>
</feature>
<keyword evidence="3 7" id="KW-0812">Transmembrane</keyword>
<feature type="transmembrane region" description="Helical" evidence="7">
    <location>
        <begin position="659"/>
        <end position="679"/>
    </location>
</feature>
<accession>A0A564ZIH6</accession>
<keyword evidence="2" id="KW-1003">Cell membrane</keyword>
<evidence type="ECO:0000256" key="4">
    <source>
        <dbReference type="ARBA" id="ARBA00022989"/>
    </source>
</evidence>
<dbReference type="AlphaFoldDB" id="A0A564ZIH6"/>
<dbReference type="EMBL" id="CABIKM010000022">
    <property type="protein sequence ID" value="VUZ85151.1"/>
    <property type="molecule type" value="Genomic_DNA"/>
</dbReference>
<dbReference type="InterPro" id="IPR036280">
    <property type="entry name" value="Multihaem_cyt_sf"/>
</dbReference>
<feature type="compositionally biased region" description="Basic and acidic residues" evidence="6">
    <location>
        <begin position="728"/>
        <end position="740"/>
    </location>
</feature>
<dbReference type="InterPro" id="IPR016174">
    <property type="entry name" value="Di-haem_cyt_TM"/>
</dbReference>
<dbReference type="Gene3D" id="1.20.950.20">
    <property type="entry name" value="Transmembrane di-heme cytochromes, Chain C"/>
    <property type="match status" value="1"/>
</dbReference>
<comment type="subcellular location">
    <subcellularLocation>
        <location evidence="1">Cell membrane</location>
        <topology evidence="1">Multi-pass membrane protein</topology>
    </subcellularLocation>
</comment>
<evidence type="ECO:0000256" key="5">
    <source>
        <dbReference type="ARBA" id="ARBA00023136"/>
    </source>
</evidence>
<evidence type="ECO:0000256" key="2">
    <source>
        <dbReference type="ARBA" id="ARBA00022475"/>
    </source>
</evidence>
<feature type="transmembrane region" description="Helical" evidence="7">
    <location>
        <begin position="510"/>
        <end position="529"/>
    </location>
</feature>
<dbReference type="Gene3D" id="1.10.780.10">
    <property type="entry name" value="Hydroxylamine Oxidoreductase, Chain A, domain 1"/>
    <property type="match status" value="1"/>
</dbReference>
<feature type="transmembrane region" description="Helical" evidence="7">
    <location>
        <begin position="449"/>
        <end position="471"/>
    </location>
</feature>
<sequence>MGSDTISRVITRSVRCGKAAGALFLAWLCLTIVPNAVVAFTEPSSVPEECLTCHNDPDLKKETGKERRTSLFVEPSDLAQSPHKTLTCAACHADISEGPHTEIPQPVRCNTCHRKSHEQILESAHAKLGGSGPSANCVACHGSHRIRKITAAVDVICAACHGSQAKQMAVGIHAEVRGEPARSLPTCVTCHAAHTVRSRRDPASSTHRSQIHEICARCHADPKVIAKERIARPRVVALFEQSIHGQAILQKGNLAAATCTDCHGAHEIRRGADPASGIFKGNVAATCSRCHANEAAQFQDSVHGGAVSRGISAAPTCTDCHGEHGITGTRAPGSRVAPLTISKTCAACHEAAPVVEEFGLAPGRAGTFFESFHGLAVRGGSPVVANCASCHGTHNIRPSADPRSTVNPMNLSQTCGQCHGGAGMQLAAARIHVAPGFGEHPWVTLIRRIYLVMIVIVIGGMSLHNALDFLARLRERWRAEERETGRFRVPSEVAHRLFERFTLNERIQHVTLLVTFTILVLSGFALKFPDAWWVRPLVWIEKGYAVRAWLHRIAGAMMTVAAVYHLAYLFWTQRGRTQFRLMRPCRRDISQAWDMVAFNLGWRPHRPRFHRFTYAEKLEYWAVVWGTVVMAGTGFIMWFQTGVLTRWPLAVIDLATVVHYYEAWLATLAVLVWHFYSVIFRPDVYPMSPVWLTGRLTGEQMAQDHAAELEEMLAAESAPSPVSPDEMTELRDGPDRGSDG</sequence>
<dbReference type="Pfam" id="PF01292">
    <property type="entry name" value="Ni_hydr_CYTB"/>
    <property type="match status" value="1"/>
</dbReference>
<evidence type="ECO:0000313" key="9">
    <source>
        <dbReference type="EMBL" id="VUZ85151.1"/>
    </source>
</evidence>